<name>A0A2P7Z0Q6_9PEZI</name>
<dbReference type="AlphaFoldDB" id="A0A2P7Z0Q6"/>
<dbReference type="OrthoDB" id="62952at2759"/>
<reference evidence="1 2" key="1">
    <citation type="submission" date="2017-05" db="EMBL/GenBank/DDBJ databases">
        <title>Draft genome sequence of Elsinoe australis.</title>
        <authorList>
            <person name="Cheng Q."/>
        </authorList>
    </citation>
    <scope>NUCLEOTIDE SEQUENCE [LARGE SCALE GENOMIC DNA]</scope>
    <source>
        <strain evidence="1 2">NL1</strain>
    </source>
</reference>
<evidence type="ECO:0000313" key="2">
    <source>
        <dbReference type="Proteomes" id="UP000243723"/>
    </source>
</evidence>
<organism evidence="1 2">
    <name type="scientific">Elsinoe australis</name>
    <dbReference type="NCBI Taxonomy" id="40998"/>
    <lineage>
        <taxon>Eukaryota</taxon>
        <taxon>Fungi</taxon>
        <taxon>Dikarya</taxon>
        <taxon>Ascomycota</taxon>
        <taxon>Pezizomycotina</taxon>
        <taxon>Dothideomycetes</taxon>
        <taxon>Dothideomycetidae</taxon>
        <taxon>Myriangiales</taxon>
        <taxon>Elsinoaceae</taxon>
        <taxon>Elsinoe</taxon>
    </lineage>
</organism>
<comment type="caution">
    <text evidence="1">The sequence shown here is derived from an EMBL/GenBank/DDBJ whole genome shotgun (WGS) entry which is preliminary data.</text>
</comment>
<proteinExistence type="predicted"/>
<dbReference type="Proteomes" id="UP000243723">
    <property type="component" value="Unassembled WGS sequence"/>
</dbReference>
<sequence>MSDLQYSAYYRDAKLLTGKELKTLKASIKPSSSFLFVKLPAEVRHMIYREVAAESWCLYILLRHSEDRGTYWDAARIGDGLDFWSLVRSCKIIHREALGYLYERTQATLKTAATVEGRIPSVIPGMMERCELVFIHTESFDPRFEDVMECLHWGKHPDKFDISILHPQGPCSGIDHADALRKILDMW</sequence>
<protein>
    <submittedName>
        <fullName evidence="1">Disintegrin and metalloproteinase domain-containing protein B</fullName>
    </submittedName>
</protein>
<keyword evidence="1" id="KW-0401">Integrin</keyword>
<evidence type="ECO:0000313" key="1">
    <source>
        <dbReference type="EMBL" id="PSK41802.1"/>
    </source>
</evidence>
<accession>A0A2P7Z0Q6</accession>
<keyword evidence="2" id="KW-1185">Reference proteome</keyword>
<dbReference type="GO" id="GO:0007229">
    <property type="term" value="P:integrin-mediated signaling pathway"/>
    <property type="evidence" value="ECO:0007669"/>
    <property type="project" value="UniProtKB-KW"/>
</dbReference>
<gene>
    <name evidence="1" type="ORF">B9Z65_9188</name>
</gene>
<dbReference type="EMBL" id="NHZQ01000342">
    <property type="protein sequence ID" value="PSK41802.1"/>
    <property type="molecule type" value="Genomic_DNA"/>
</dbReference>